<dbReference type="Proteomes" id="UP001314263">
    <property type="component" value="Unassembled WGS sequence"/>
</dbReference>
<reference evidence="2 3" key="1">
    <citation type="submission" date="2023-10" db="EMBL/GenBank/DDBJ databases">
        <authorList>
            <person name="Maclean D."/>
            <person name="Macfadyen A."/>
        </authorList>
    </citation>
    <scope>NUCLEOTIDE SEQUENCE [LARGE SCALE GENOMIC DNA]</scope>
</reference>
<evidence type="ECO:0000313" key="3">
    <source>
        <dbReference type="Proteomes" id="UP001314263"/>
    </source>
</evidence>
<organism evidence="2 3">
    <name type="scientific">Coccomyxa viridis</name>
    <dbReference type="NCBI Taxonomy" id="1274662"/>
    <lineage>
        <taxon>Eukaryota</taxon>
        <taxon>Viridiplantae</taxon>
        <taxon>Chlorophyta</taxon>
        <taxon>core chlorophytes</taxon>
        <taxon>Trebouxiophyceae</taxon>
        <taxon>Trebouxiophyceae incertae sedis</taxon>
        <taxon>Coccomyxaceae</taxon>
        <taxon>Coccomyxa</taxon>
    </lineage>
</organism>
<name>A0AAV1I9X5_9CHLO</name>
<comment type="caution">
    <text evidence="2">The sequence shown here is derived from an EMBL/GenBank/DDBJ whole genome shotgun (WGS) entry which is preliminary data.</text>
</comment>
<evidence type="ECO:0000313" key="2">
    <source>
        <dbReference type="EMBL" id="CAK0784169.1"/>
    </source>
</evidence>
<proteinExistence type="predicted"/>
<evidence type="ECO:0000256" key="1">
    <source>
        <dbReference type="SAM" id="MobiDB-lite"/>
    </source>
</evidence>
<gene>
    <name evidence="2" type="ORF">CVIRNUC_007372</name>
</gene>
<dbReference type="EMBL" id="CAUYUE010000010">
    <property type="protein sequence ID" value="CAK0784169.1"/>
    <property type="molecule type" value="Genomic_DNA"/>
</dbReference>
<feature type="compositionally biased region" description="Low complexity" evidence="1">
    <location>
        <begin position="87"/>
        <end position="111"/>
    </location>
</feature>
<dbReference type="AlphaFoldDB" id="A0AAV1I9X5"/>
<sequence>MTAMIARRQPMPTFTGGEELLDQLIAASSAHRLPAAAGPLATRTLVPYFPANVTASDKPVRPSGKRVGTGAASPPKNRPSKDKKSRANSPASASRPKPASSSSSRPASPAAETPGSSKTSYWAGPGYVVSPKPDALPIPPMFLLQKA</sequence>
<accession>A0AAV1I9X5</accession>
<feature type="region of interest" description="Disordered" evidence="1">
    <location>
        <begin position="52"/>
        <end position="147"/>
    </location>
</feature>
<protein>
    <submittedName>
        <fullName evidence="2">Uncharacterized protein</fullName>
    </submittedName>
</protein>
<keyword evidence="3" id="KW-1185">Reference proteome</keyword>